<proteinExistence type="predicted"/>
<dbReference type="VEuPathDB" id="VectorBase:ASIC021662"/>
<organism evidence="2">
    <name type="scientific">Anopheles sinensis</name>
    <name type="common">Mosquito</name>
    <dbReference type="NCBI Taxonomy" id="74873"/>
    <lineage>
        <taxon>Eukaryota</taxon>
        <taxon>Metazoa</taxon>
        <taxon>Ecdysozoa</taxon>
        <taxon>Arthropoda</taxon>
        <taxon>Hexapoda</taxon>
        <taxon>Insecta</taxon>
        <taxon>Pterygota</taxon>
        <taxon>Neoptera</taxon>
        <taxon>Endopterygota</taxon>
        <taxon>Diptera</taxon>
        <taxon>Nematocera</taxon>
        <taxon>Culicoidea</taxon>
        <taxon>Culicidae</taxon>
        <taxon>Anophelinae</taxon>
        <taxon>Anopheles</taxon>
    </lineage>
</organism>
<name>A0A084WT09_ANOSI</name>
<feature type="compositionally biased region" description="Basic and acidic residues" evidence="1">
    <location>
        <begin position="38"/>
        <end position="57"/>
    </location>
</feature>
<dbReference type="AlphaFoldDB" id="A0A084WT09"/>
<dbReference type="EnsemblMetazoa" id="ASIC021662-RA">
    <property type="protein sequence ID" value="ASIC021662-PA"/>
    <property type="gene ID" value="ASIC021662"/>
</dbReference>
<dbReference type="Proteomes" id="UP000030765">
    <property type="component" value="Unassembled WGS sequence"/>
</dbReference>
<dbReference type="EMBL" id="ATLV01026797">
    <property type="status" value="NOT_ANNOTATED_CDS"/>
    <property type="molecule type" value="Genomic_DNA"/>
</dbReference>
<evidence type="ECO:0000313" key="3">
    <source>
        <dbReference type="EnsemblMetazoa" id="ASIC021662-PA"/>
    </source>
</evidence>
<dbReference type="EMBL" id="KE525419">
    <property type="protein sequence ID" value="KFB53353.1"/>
    <property type="molecule type" value="Genomic_DNA"/>
</dbReference>
<gene>
    <name evidence="2" type="ORF">ZHAS_00021662</name>
</gene>
<sequence length="76" mass="8748">MHRFLSTAKGSFAAIMLERLHSEMCFQRKPDVGSNIRAKAEGKRSKHEPIRSEDRPNDPIRFPLWLCATRAPSKIK</sequence>
<reference evidence="2 4" key="1">
    <citation type="journal article" date="2014" name="BMC Genomics">
        <title>Genome sequence of Anopheles sinensis provides insight into genetics basis of mosquito competence for malaria parasites.</title>
        <authorList>
            <person name="Zhou D."/>
            <person name="Zhang D."/>
            <person name="Ding G."/>
            <person name="Shi L."/>
            <person name="Hou Q."/>
            <person name="Ye Y."/>
            <person name="Xu Y."/>
            <person name="Zhou H."/>
            <person name="Xiong C."/>
            <person name="Li S."/>
            <person name="Yu J."/>
            <person name="Hong S."/>
            <person name="Yu X."/>
            <person name="Zou P."/>
            <person name="Chen C."/>
            <person name="Chang X."/>
            <person name="Wang W."/>
            <person name="Lv Y."/>
            <person name="Sun Y."/>
            <person name="Ma L."/>
            <person name="Shen B."/>
            <person name="Zhu C."/>
        </authorList>
    </citation>
    <scope>NUCLEOTIDE SEQUENCE [LARGE SCALE GENOMIC DNA]</scope>
</reference>
<reference evidence="3" key="2">
    <citation type="submission" date="2020-05" db="UniProtKB">
        <authorList>
            <consortium name="EnsemblMetazoa"/>
        </authorList>
    </citation>
    <scope>IDENTIFICATION</scope>
</reference>
<protein>
    <submittedName>
        <fullName evidence="2 3">MFS transporter, putative</fullName>
    </submittedName>
</protein>
<feature type="region of interest" description="Disordered" evidence="1">
    <location>
        <begin position="36"/>
        <end position="57"/>
    </location>
</feature>
<accession>A0A084WT09</accession>
<evidence type="ECO:0000313" key="2">
    <source>
        <dbReference type="EMBL" id="KFB53353.1"/>
    </source>
</evidence>
<evidence type="ECO:0000313" key="4">
    <source>
        <dbReference type="Proteomes" id="UP000030765"/>
    </source>
</evidence>
<keyword evidence="4" id="KW-1185">Reference proteome</keyword>
<evidence type="ECO:0000256" key="1">
    <source>
        <dbReference type="SAM" id="MobiDB-lite"/>
    </source>
</evidence>